<sequence length="252" mass="27922">MMQTKQNLLGNWPGNGEKLLLGMIHLKGNEIDDIYSRAVRECDIYARGGFDGVIVENYFGTIDDVRYCLPRLQDKFPQLYVGVDVIWDNDKSFDLAVEHQLPFIELDSLAGQLPPQEEPQFEERIRWCQENSPAVILGGVRLKNQPVLSGNPLEVDLMLAKKRGDGVIVTGVDTGVETELSKIIQFREIIGDFPLLVGAGVNEKNCTEQLTIADGAIIGSSLKQGGNAKGDLEMDRVERLVTAVRALRGKVK</sequence>
<dbReference type="SUPFAM" id="SSF51366">
    <property type="entry name" value="Ribulose-phoshate binding barrel"/>
    <property type="match status" value="1"/>
</dbReference>
<comment type="similarity">
    <text evidence="1">Belongs to the BtpA family.</text>
</comment>
<evidence type="ECO:0000313" key="5">
    <source>
        <dbReference type="Proteomes" id="UP000553981"/>
    </source>
</evidence>
<evidence type="ECO:0000313" key="3">
    <source>
        <dbReference type="EMBL" id="SQB63337.1"/>
    </source>
</evidence>
<dbReference type="InterPro" id="IPR011060">
    <property type="entry name" value="RibuloseP-bd_barrel"/>
</dbReference>
<name>A0A2X2YIE5_9ACTO</name>
<gene>
    <name evidence="3" type="primary">sgcQ</name>
    <name evidence="2" type="ORF">HHJ67_00455</name>
    <name evidence="3" type="ORF">NCTC11820_00105</name>
</gene>
<dbReference type="PANTHER" id="PTHR21381">
    <property type="entry name" value="ZGC:162297"/>
    <property type="match status" value="1"/>
</dbReference>
<reference evidence="3 4" key="1">
    <citation type="submission" date="2018-06" db="EMBL/GenBank/DDBJ databases">
        <authorList>
            <consortium name="Pathogen Informatics"/>
            <person name="Doyle S."/>
        </authorList>
    </citation>
    <scope>NUCLEOTIDE SEQUENCE [LARGE SCALE GENOMIC DNA]</scope>
    <source>
        <strain evidence="3 4">NCTC11820</strain>
    </source>
</reference>
<evidence type="ECO:0000256" key="1">
    <source>
        <dbReference type="ARBA" id="ARBA00006007"/>
    </source>
</evidence>
<organism evidence="3 4">
    <name type="scientific">Mobiluncus curtisii</name>
    <dbReference type="NCBI Taxonomy" id="2051"/>
    <lineage>
        <taxon>Bacteria</taxon>
        <taxon>Bacillati</taxon>
        <taxon>Actinomycetota</taxon>
        <taxon>Actinomycetes</taxon>
        <taxon>Actinomycetales</taxon>
        <taxon>Actinomycetaceae</taxon>
        <taxon>Mobiluncus</taxon>
    </lineage>
</organism>
<dbReference type="EMBL" id="JABCUI010000001">
    <property type="protein sequence ID" value="NMW86234.1"/>
    <property type="molecule type" value="Genomic_DNA"/>
</dbReference>
<dbReference type="Pfam" id="PF03437">
    <property type="entry name" value="BtpA"/>
    <property type="match status" value="1"/>
</dbReference>
<dbReference type="EMBL" id="UASJ01000001">
    <property type="protein sequence ID" value="SQB63337.1"/>
    <property type="molecule type" value="Genomic_DNA"/>
</dbReference>
<dbReference type="InterPro" id="IPR013785">
    <property type="entry name" value="Aldolase_TIM"/>
</dbReference>
<dbReference type="Gene3D" id="3.20.20.70">
    <property type="entry name" value="Aldolase class I"/>
    <property type="match status" value="1"/>
</dbReference>
<dbReference type="InterPro" id="IPR005137">
    <property type="entry name" value="BtpA"/>
</dbReference>
<evidence type="ECO:0000313" key="2">
    <source>
        <dbReference type="EMBL" id="NMW86234.1"/>
    </source>
</evidence>
<proteinExistence type="inferred from homology"/>
<dbReference type="GeneID" id="55564743"/>
<accession>A0A2X2YIE5</accession>
<dbReference type="AlphaFoldDB" id="A0A2X2YIE5"/>
<reference evidence="2 5" key="2">
    <citation type="submission" date="2020-04" db="EMBL/GenBank/DDBJ databases">
        <title>Antimicrobial susceptibility and clonality of vaginal-derived multi-drug resistant Mobiluncus isolates in China.</title>
        <authorList>
            <person name="Zhang X."/>
        </authorList>
    </citation>
    <scope>NUCLEOTIDE SEQUENCE [LARGE SCALE GENOMIC DNA]</scope>
    <source>
        <strain evidence="2 5">19</strain>
    </source>
</reference>
<dbReference type="Proteomes" id="UP000250245">
    <property type="component" value="Unassembled WGS sequence"/>
</dbReference>
<protein>
    <submittedName>
        <fullName evidence="2">Photosystem I biogenesis protein BtpA</fullName>
    </submittedName>
    <submittedName>
        <fullName evidence="3">Sgc region protein SgcQ</fullName>
    </submittedName>
</protein>
<dbReference type="PANTHER" id="PTHR21381:SF3">
    <property type="entry name" value="SGC REGION PROTEIN SGCQ-RELATED"/>
    <property type="match status" value="1"/>
</dbReference>
<dbReference type="RefSeq" id="WP_004007908.1">
    <property type="nucleotide sequence ID" value="NZ_CAMYEK010000003.1"/>
</dbReference>
<dbReference type="Proteomes" id="UP000553981">
    <property type="component" value="Unassembled WGS sequence"/>
</dbReference>
<evidence type="ECO:0000313" key="4">
    <source>
        <dbReference type="Proteomes" id="UP000250245"/>
    </source>
</evidence>